<evidence type="ECO:0000256" key="1">
    <source>
        <dbReference type="PROSITE-ProRule" id="PRU00047"/>
    </source>
</evidence>
<proteinExistence type="predicted"/>
<accession>A0ABD3J676</accession>
<dbReference type="Proteomes" id="UP001634007">
    <property type="component" value="Unassembled WGS sequence"/>
</dbReference>
<dbReference type="InterPro" id="IPR025558">
    <property type="entry name" value="DUF4283"/>
</dbReference>
<dbReference type="Pfam" id="PF14392">
    <property type="entry name" value="zf-CCHC_4"/>
    <property type="match status" value="1"/>
</dbReference>
<dbReference type="PANTHER" id="PTHR31286:SF99">
    <property type="entry name" value="DUF4283 DOMAIN-CONTAINING PROTEIN"/>
    <property type="match status" value="1"/>
</dbReference>
<dbReference type="InterPro" id="IPR001878">
    <property type="entry name" value="Znf_CCHC"/>
</dbReference>
<keyword evidence="1" id="KW-0862">Zinc</keyword>
<dbReference type="Pfam" id="PF14111">
    <property type="entry name" value="DUF4283"/>
    <property type="match status" value="1"/>
</dbReference>
<evidence type="ECO:0000259" key="2">
    <source>
        <dbReference type="PROSITE" id="PS50158"/>
    </source>
</evidence>
<organism evidence="3 4">
    <name type="scientific">Eucalyptus globulus</name>
    <name type="common">Tasmanian blue gum</name>
    <dbReference type="NCBI Taxonomy" id="34317"/>
    <lineage>
        <taxon>Eukaryota</taxon>
        <taxon>Viridiplantae</taxon>
        <taxon>Streptophyta</taxon>
        <taxon>Embryophyta</taxon>
        <taxon>Tracheophyta</taxon>
        <taxon>Spermatophyta</taxon>
        <taxon>Magnoliopsida</taxon>
        <taxon>eudicotyledons</taxon>
        <taxon>Gunneridae</taxon>
        <taxon>Pentapetalae</taxon>
        <taxon>rosids</taxon>
        <taxon>malvids</taxon>
        <taxon>Myrtales</taxon>
        <taxon>Myrtaceae</taxon>
        <taxon>Myrtoideae</taxon>
        <taxon>Eucalypteae</taxon>
        <taxon>Eucalyptus</taxon>
    </lineage>
</organism>
<keyword evidence="1" id="KW-0863">Zinc-finger</keyword>
<evidence type="ECO:0000313" key="4">
    <source>
        <dbReference type="Proteomes" id="UP001634007"/>
    </source>
</evidence>
<comment type="caution">
    <text evidence="3">The sequence shown here is derived from an EMBL/GenBank/DDBJ whole genome shotgun (WGS) entry which is preliminary data.</text>
</comment>
<protein>
    <recommendedName>
        <fullName evidence="2">CCHC-type domain-containing protein</fullName>
    </recommendedName>
</protein>
<dbReference type="SMART" id="SM00343">
    <property type="entry name" value="ZnF_C2HC"/>
    <property type="match status" value="1"/>
</dbReference>
<feature type="domain" description="CCHC-type" evidence="2">
    <location>
        <begin position="212"/>
        <end position="227"/>
    </location>
</feature>
<dbReference type="InterPro" id="IPR025836">
    <property type="entry name" value="Zn_knuckle_CX2CX4HX4C"/>
</dbReference>
<dbReference type="AlphaFoldDB" id="A0ABD3J676"/>
<dbReference type="GO" id="GO:0008270">
    <property type="term" value="F:zinc ion binding"/>
    <property type="evidence" value="ECO:0007669"/>
    <property type="project" value="UniProtKB-KW"/>
</dbReference>
<gene>
    <name evidence="3" type="ORF">ACJRO7_034397</name>
</gene>
<evidence type="ECO:0000313" key="3">
    <source>
        <dbReference type="EMBL" id="KAL3722039.1"/>
    </source>
</evidence>
<dbReference type="PANTHER" id="PTHR31286">
    <property type="entry name" value="GLYCINE-RICH CELL WALL STRUCTURAL PROTEIN 1.8-LIKE"/>
    <property type="match status" value="1"/>
</dbReference>
<dbReference type="PROSITE" id="PS50158">
    <property type="entry name" value="ZF_CCHC"/>
    <property type="match status" value="1"/>
</dbReference>
<dbReference type="InterPro" id="IPR040256">
    <property type="entry name" value="At4g02000-like"/>
</dbReference>
<reference evidence="3 4" key="1">
    <citation type="submission" date="2024-11" db="EMBL/GenBank/DDBJ databases">
        <title>Chromosome-level genome assembly of Eucalyptus globulus Labill. provides insights into its genome evolution.</title>
        <authorList>
            <person name="Li X."/>
        </authorList>
    </citation>
    <scope>NUCLEOTIDE SEQUENCE [LARGE SCALE GENOMIC DNA]</scope>
    <source>
        <strain evidence="3">CL2024</strain>
        <tissue evidence="3">Fresh tender leaves</tissue>
    </source>
</reference>
<sequence>MNERENNQLRLVALCRRMVDLWSEEDITDLRDAISEEEKKQNKLTLYGKLFSKSNVNFQAFTNTMKRAWKTDSVKCELIELGFFSFIFQSSEEKRRILESGPWSFVSNLLVLKEGDLNIPEHCYEFMRYAFWVHFIGLPRARVTEDAIRFIVSRLGKVEEIKIEARSNNSRKNSKAKVLLNLFSPLKTGSVINCGDKKWWIDYKYERLPHFCYSCGQTGHYANFCTEIPYEETGLAQDQPGRFGLWLKVEVREVSPYWKTFYGQLELSASDEEVVMETQTEATETPVRTVKDEPNTMVIVPVQHKEAKKMSKIRGQS</sequence>
<keyword evidence="1" id="KW-0479">Metal-binding</keyword>
<keyword evidence="4" id="KW-1185">Reference proteome</keyword>
<dbReference type="EMBL" id="JBJKBG010000009">
    <property type="protein sequence ID" value="KAL3722039.1"/>
    <property type="molecule type" value="Genomic_DNA"/>
</dbReference>
<name>A0ABD3J676_EUCGL</name>